<dbReference type="KEGG" id="paun:MJA45_24485"/>
<comment type="subcellular location">
    <subcellularLocation>
        <location evidence="1">Secreted</location>
    </subcellularLocation>
</comment>
<dbReference type="Pfam" id="PF01522">
    <property type="entry name" value="Polysacc_deac_1"/>
    <property type="match status" value="1"/>
</dbReference>
<evidence type="ECO:0000313" key="6">
    <source>
        <dbReference type="Proteomes" id="UP001305702"/>
    </source>
</evidence>
<gene>
    <name evidence="5" type="ORF">MJA45_24485</name>
</gene>
<keyword evidence="2" id="KW-0732">Signal</keyword>
<dbReference type="InterPro" id="IPR011330">
    <property type="entry name" value="Glyco_hydro/deAcase_b/a-brl"/>
</dbReference>
<dbReference type="RefSeq" id="WP_315604517.1">
    <property type="nucleotide sequence ID" value="NZ_CP130318.1"/>
</dbReference>
<dbReference type="InterPro" id="IPR002509">
    <property type="entry name" value="NODB_dom"/>
</dbReference>
<dbReference type="GO" id="GO:0016810">
    <property type="term" value="F:hydrolase activity, acting on carbon-nitrogen (but not peptide) bonds"/>
    <property type="evidence" value="ECO:0007669"/>
    <property type="project" value="InterPro"/>
</dbReference>
<dbReference type="PROSITE" id="PS51677">
    <property type="entry name" value="NODB"/>
    <property type="match status" value="1"/>
</dbReference>
<dbReference type="CDD" id="cd10918">
    <property type="entry name" value="CE4_NodB_like_5s_6s"/>
    <property type="match status" value="1"/>
</dbReference>
<evidence type="ECO:0000256" key="2">
    <source>
        <dbReference type="ARBA" id="ARBA00022729"/>
    </source>
</evidence>
<evidence type="ECO:0000313" key="5">
    <source>
        <dbReference type="EMBL" id="WNQ10743.1"/>
    </source>
</evidence>
<name>A0AA96LCX2_9BACL</name>
<feature type="compositionally biased region" description="Basic and acidic residues" evidence="3">
    <location>
        <begin position="26"/>
        <end position="40"/>
    </location>
</feature>
<sequence length="269" mass="29572">MRAWLLGIVLLLGGVVGSRVPAQAGGEKEAAPAYREHEARQSLPSGDPVTSVPILLYHRIAEDAGDPLKVPPAHFAEEMAFLKEEGYHSLSFRELEEAWNGGRPLPPKPVILTFDDGYEDNYSAAYPVLKQTGMRATIFAVTGSIGKPGRLTWDQLRRMEASGFVDTQSHTVTHPDLTKLTGEERLRELTSSREAILRRLGHPADVLAYPYGFYDRPTLRASRQAGYRLAVTTEPGPASPEQGRLALHRIVITGDMSLDSFQAALQSRS</sequence>
<evidence type="ECO:0000256" key="1">
    <source>
        <dbReference type="ARBA" id="ARBA00004613"/>
    </source>
</evidence>
<keyword evidence="5" id="KW-0378">Hydrolase</keyword>
<dbReference type="EC" id="3.-.-.-" evidence="5"/>
<keyword evidence="6" id="KW-1185">Reference proteome</keyword>
<dbReference type="InterPro" id="IPR051398">
    <property type="entry name" value="Polysacch_Deacetylase"/>
</dbReference>
<proteinExistence type="predicted"/>
<dbReference type="PANTHER" id="PTHR34216:SF3">
    <property type="entry name" value="POLY-BETA-1,6-N-ACETYL-D-GLUCOSAMINE N-DEACETYLASE"/>
    <property type="match status" value="1"/>
</dbReference>
<dbReference type="EMBL" id="CP130318">
    <property type="protein sequence ID" value="WNQ10743.1"/>
    <property type="molecule type" value="Genomic_DNA"/>
</dbReference>
<feature type="region of interest" description="Disordered" evidence="3">
    <location>
        <begin position="25"/>
        <end position="45"/>
    </location>
</feature>
<evidence type="ECO:0000259" key="4">
    <source>
        <dbReference type="PROSITE" id="PS51677"/>
    </source>
</evidence>
<dbReference type="GO" id="GO:0005975">
    <property type="term" value="P:carbohydrate metabolic process"/>
    <property type="evidence" value="ECO:0007669"/>
    <property type="project" value="InterPro"/>
</dbReference>
<protein>
    <submittedName>
        <fullName evidence="5">Polysaccharide deacetylase family protein</fullName>
        <ecNumber evidence="5">3.-.-.-</ecNumber>
    </submittedName>
</protein>
<dbReference type="AlphaFoldDB" id="A0AA96LCX2"/>
<accession>A0AA96LCX2</accession>
<dbReference type="PANTHER" id="PTHR34216">
    <property type="match status" value="1"/>
</dbReference>
<dbReference type="GO" id="GO:0005576">
    <property type="term" value="C:extracellular region"/>
    <property type="evidence" value="ECO:0007669"/>
    <property type="project" value="UniProtKB-SubCell"/>
</dbReference>
<dbReference type="Gene3D" id="3.20.20.370">
    <property type="entry name" value="Glycoside hydrolase/deacetylase"/>
    <property type="match status" value="1"/>
</dbReference>
<organism evidence="5 6">
    <name type="scientific">Paenibacillus aurantius</name>
    <dbReference type="NCBI Taxonomy" id="2918900"/>
    <lineage>
        <taxon>Bacteria</taxon>
        <taxon>Bacillati</taxon>
        <taxon>Bacillota</taxon>
        <taxon>Bacilli</taxon>
        <taxon>Bacillales</taxon>
        <taxon>Paenibacillaceae</taxon>
        <taxon>Paenibacillus</taxon>
    </lineage>
</organism>
<feature type="domain" description="NodB homology" evidence="4">
    <location>
        <begin position="108"/>
        <end position="269"/>
    </location>
</feature>
<evidence type="ECO:0000256" key="3">
    <source>
        <dbReference type="SAM" id="MobiDB-lite"/>
    </source>
</evidence>
<reference evidence="5 6" key="1">
    <citation type="submission" date="2022-02" db="EMBL/GenBank/DDBJ databases">
        <title>Paenibacillus sp. MBLB1776 Whole Genome Shotgun Sequencing.</title>
        <authorList>
            <person name="Hwang C.Y."/>
            <person name="Cho E.-S."/>
            <person name="Seo M.-J."/>
        </authorList>
    </citation>
    <scope>NUCLEOTIDE SEQUENCE [LARGE SCALE GENOMIC DNA]</scope>
    <source>
        <strain evidence="5 6">MBLB1776</strain>
    </source>
</reference>
<dbReference type="Proteomes" id="UP001305702">
    <property type="component" value="Chromosome"/>
</dbReference>
<dbReference type="SUPFAM" id="SSF88713">
    <property type="entry name" value="Glycoside hydrolase/deacetylase"/>
    <property type="match status" value="1"/>
</dbReference>